<evidence type="ECO:0000313" key="2">
    <source>
        <dbReference type="EMBL" id="RMX38279.1"/>
    </source>
</evidence>
<feature type="transmembrane region" description="Helical" evidence="1">
    <location>
        <begin position="102"/>
        <end position="122"/>
    </location>
</feature>
<feature type="transmembrane region" description="Helical" evidence="1">
    <location>
        <begin position="142"/>
        <end position="163"/>
    </location>
</feature>
<dbReference type="AlphaFoldDB" id="A0A3M6TAB9"/>
<dbReference type="GO" id="GO:0016020">
    <property type="term" value="C:membrane"/>
    <property type="evidence" value="ECO:0007669"/>
    <property type="project" value="TreeGrafter"/>
</dbReference>
<dbReference type="STRING" id="46731.A0A3M6TAB9"/>
<dbReference type="PANTHER" id="PTHR10877">
    <property type="entry name" value="POLYCYSTIN FAMILY MEMBER"/>
    <property type="match status" value="1"/>
</dbReference>
<sequence length="189" mass="21086">LGRLDQTGNVAVLCTIIIVLLLYLLVDRQTGKKWTFISNSWLALEKGDGKIDRILTPLSSREMKTFKRSLNSRGSKSFSEGHLWLSVITKPPGNKFTRVQRATCCLCLLLSAMLANALFYRTEKTGDPTMQIGPLKFSWRQIVVGIESALIVTPVNLLIASLFKNSAKKPLNKVDVTKLEDAPEPVQRN</sequence>
<dbReference type="OrthoDB" id="5960641at2759"/>
<keyword evidence="1" id="KW-0472">Membrane</keyword>
<feature type="non-terminal residue" evidence="2">
    <location>
        <position position="189"/>
    </location>
</feature>
<dbReference type="GO" id="GO:0005262">
    <property type="term" value="F:calcium channel activity"/>
    <property type="evidence" value="ECO:0007669"/>
    <property type="project" value="TreeGrafter"/>
</dbReference>
<dbReference type="Gene3D" id="2.60.60.20">
    <property type="entry name" value="PLAT/LH2 domain"/>
    <property type="match status" value="1"/>
</dbReference>
<dbReference type="Proteomes" id="UP000275408">
    <property type="component" value="Unassembled WGS sequence"/>
</dbReference>
<protein>
    <submittedName>
        <fullName evidence="2">Uncharacterized protein</fullName>
    </submittedName>
</protein>
<keyword evidence="1" id="KW-0812">Transmembrane</keyword>
<proteinExistence type="predicted"/>
<organism evidence="2 3">
    <name type="scientific">Pocillopora damicornis</name>
    <name type="common">Cauliflower coral</name>
    <name type="synonym">Millepora damicornis</name>
    <dbReference type="NCBI Taxonomy" id="46731"/>
    <lineage>
        <taxon>Eukaryota</taxon>
        <taxon>Metazoa</taxon>
        <taxon>Cnidaria</taxon>
        <taxon>Anthozoa</taxon>
        <taxon>Hexacorallia</taxon>
        <taxon>Scleractinia</taxon>
        <taxon>Astrocoeniina</taxon>
        <taxon>Pocilloporidae</taxon>
        <taxon>Pocillopora</taxon>
    </lineage>
</organism>
<feature type="transmembrane region" description="Helical" evidence="1">
    <location>
        <begin position="6"/>
        <end position="26"/>
    </location>
</feature>
<dbReference type="PANTHER" id="PTHR10877:SF150">
    <property type="entry name" value="REJ DOMAIN-CONTAINING PROTEIN"/>
    <property type="match status" value="1"/>
</dbReference>
<keyword evidence="3" id="KW-1185">Reference proteome</keyword>
<reference evidence="2 3" key="1">
    <citation type="journal article" date="2018" name="Sci. Rep.">
        <title>Comparative analysis of the Pocillopora damicornis genome highlights role of immune system in coral evolution.</title>
        <authorList>
            <person name="Cunning R."/>
            <person name="Bay R.A."/>
            <person name="Gillette P."/>
            <person name="Baker A.C."/>
            <person name="Traylor-Knowles N."/>
        </authorList>
    </citation>
    <scope>NUCLEOTIDE SEQUENCE [LARGE SCALE GENOMIC DNA]</scope>
    <source>
        <strain evidence="2">RSMAS</strain>
        <tissue evidence="2">Whole animal</tissue>
    </source>
</reference>
<dbReference type="InterPro" id="IPR051223">
    <property type="entry name" value="Polycystin"/>
</dbReference>
<evidence type="ECO:0000256" key="1">
    <source>
        <dbReference type="SAM" id="Phobius"/>
    </source>
</evidence>
<feature type="non-terminal residue" evidence="2">
    <location>
        <position position="1"/>
    </location>
</feature>
<dbReference type="GO" id="GO:0050982">
    <property type="term" value="P:detection of mechanical stimulus"/>
    <property type="evidence" value="ECO:0007669"/>
    <property type="project" value="TreeGrafter"/>
</dbReference>
<comment type="caution">
    <text evidence="2">The sequence shown here is derived from an EMBL/GenBank/DDBJ whole genome shotgun (WGS) entry which is preliminary data.</text>
</comment>
<keyword evidence="1" id="KW-1133">Transmembrane helix</keyword>
<accession>A0A3M6TAB9</accession>
<gene>
    <name evidence="2" type="ORF">pdam_00025263</name>
</gene>
<evidence type="ECO:0000313" key="3">
    <source>
        <dbReference type="Proteomes" id="UP000275408"/>
    </source>
</evidence>
<name>A0A3M6TAB9_POCDA</name>
<dbReference type="EMBL" id="RCHS01004037">
    <property type="protein sequence ID" value="RMX38279.1"/>
    <property type="molecule type" value="Genomic_DNA"/>
</dbReference>